<keyword evidence="3" id="KW-1185">Reference proteome</keyword>
<evidence type="ECO:0000256" key="1">
    <source>
        <dbReference type="SAM" id="MobiDB-lite"/>
    </source>
</evidence>
<name>A0A9N9GBE4_9GLOM</name>
<proteinExistence type="predicted"/>
<reference evidence="2" key="1">
    <citation type="submission" date="2021-06" db="EMBL/GenBank/DDBJ databases">
        <authorList>
            <person name="Kallberg Y."/>
            <person name="Tangrot J."/>
            <person name="Rosling A."/>
        </authorList>
    </citation>
    <scope>NUCLEOTIDE SEQUENCE</scope>
    <source>
        <strain evidence="2">UK204</strain>
    </source>
</reference>
<evidence type="ECO:0000313" key="3">
    <source>
        <dbReference type="Proteomes" id="UP000789570"/>
    </source>
</evidence>
<accession>A0A9N9GBE4</accession>
<dbReference type="AlphaFoldDB" id="A0A9N9GBE4"/>
<gene>
    <name evidence="2" type="ORF">FCALED_LOCUS8297</name>
</gene>
<feature type="region of interest" description="Disordered" evidence="1">
    <location>
        <begin position="29"/>
        <end position="50"/>
    </location>
</feature>
<evidence type="ECO:0000313" key="2">
    <source>
        <dbReference type="EMBL" id="CAG8595055.1"/>
    </source>
</evidence>
<protein>
    <submittedName>
        <fullName evidence="2">16666_t:CDS:1</fullName>
    </submittedName>
</protein>
<organism evidence="2 3">
    <name type="scientific">Funneliformis caledonium</name>
    <dbReference type="NCBI Taxonomy" id="1117310"/>
    <lineage>
        <taxon>Eukaryota</taxon>
        <taxon>Fungi</taxon>
        <taxon>Fungi incertae sedis</taxon>
        <taxon>Mucoromycota</taxon>
        <taxon>Glomeromycotina</taxon>
        <taxon>Glomeromycetes</taxon>
        <taxon>Glomerales</taxon>
        <taxon>Glomeraceae</taxon>
        <taxon>Funneliformis</taxon>
    </lineage>
</organism>
<sequence>MIKADLEEGVREMGGKRADIIHLTEEDIESKDERTKHELVNRNRSEETEA</sequence>
<dbReference type="EMBL" id="CAJVPQ010002381">
    <property type="protein sequence ID" value="CAG8595055.1"/>
    <property type="molecule type" value="Genomic_DNA"/>
</dbReference>
<comment type="caution">
    <text evidence="2">The sequence shown here is derived from an EMBL/GenBank/DDBJ whole genome shotgun (WGS) entry which is preliminary data.</text>
</comment>
<dbReference type="Proteomes" id="UP000789570">
    <property type="component" value="Unassembled WGS sequence"/>
</dbReference>